<gene>
    <name evidence="3" type="ORF">Rumeso_02250</name>
</gene>
<dbReference type="Proteomes" id="UP000019666">
    <property type="component" value="Unassembled WGS sequence"/>
</dbReference>
<comment type="caution">
    <text evidence="3">The sequence shown here is derived from an EMBL/GenBank/DDBJ whole genome shotgun (WGS) entry which is preliminary data.</text>
</comment>
<keyword evidence="4" id="KW-1185">Reference proteome</keyword>
<organism evidence="3 4">
    <name type="scientific">Rubellimicrobium mesophilum DSM 19309</name>
    <dbReference type="NCBI Taxonomy" id="442562"/>
    <lineage>
        <taxon>Bacteria</taxon>
        <taxon>Pseudomonadati</taxon>
        <taxon>Pseudomonadota</taxon>
        <taxon>Alphaproteobacteria</taxon>
        <taxon>Rhodobacterales</taxon>
        <taxon>Roseobacteraceae</taxon>
        <taxon>Rubellimicrobium</taxon>
    </lineage>
</organism>
<dbReference type="Pfam" id="PF20066">
    <property type="entry name" value="Glyoxalase_8"/>
    <property type="match status" value="1"/>
</dbReference>
<dbReference type="STRING" id="442562.Rumeso_02250"/>
<dbReference type="InterPro" id="IPR045517">
    <property type="entry name" value="Glyoxalase_8"/>
</dbReference>
<protein>
    <recommendedName>
        <fullName evidence="2">Glyoxalase-related protein domain-containing protein</fullName>
    </recommendedName>
</protein>
<name>A0A017HPD8_9RHOB</name>
<dbReference type="HOGENOM" id="CLU_127670_0_0_5"/>
<sequence>MIRLTDVGTTMTSHETARSREVLKTEARIWREQCQARGEPVTHGAALEAVARRHGFRDWNAACGLLPERDPAPLASGERVAGTYLGHPFEGVLVAATPLGAGQSRVTVLFDAPVNVTAGSPYAHLRQRVTATLDEDGTSPARTGNGEPHMRLRRA</sequence>
<feature type="region of interest" description="Disordered" evidence="1">
    <location>
        <begin position="134"/>
        <end position="155"/>
    </location>
</feature>
<accession>A0A017HPD8</accession>
<reference evidence="3 4" key="1">
    <citation type="submission" date="2013-02" db="EMBL/GenBank/DDBJ databases">
        <authorList>
            <person name="Fiebig A."/>
            <person name="Goeker M."/>
            <person name="Klenk H.-P.P."/>
        </authorList>
    </citation>
    <scope>NUCLEOTIDE SEQUENCE [LARGE SCALE GENOMIC DNA]</scope>
    <source>
        <strain evidence="3 4">DSM 19309</strain>
    </source>
</reference>
<evidence type="ECO:0000313" key="4">
    <source>
        <dbReference type="Proteomes" id="UP000019666"/>
    </source>
</evidence>
<evidence type="ECO:0000256" key="1">
    <source>
        <dbReference type="SAM" id="MobiDB-lite"/>
    </source>
</evidence>
<feature type="domain" description="Glyoxalase-related protein" evidence="2">
    <location>
        <begin position="16"/>
        <end position="153"/>
    </location>
</feature>
<evidence type="ECO:0000259" key="2">
    <source>
        <dbReference type="Pfam" id="PF20066"/>
    </source>
</evidence>
<evidence type="ECO:0000313" key="3">
    <source>
        <dbReference type="EMBL" id="EYD76175.1"/>
    </source>
</evidence>
<proteinExistence type="predicted"/>
<dbReference type="AlphaFoldDB" id="A0A017HPD8"/>
<dbReference type="EMBL" id="AOSK01000057">
    <property type="protein sequence ID" value="EYD76175.1"/>
    <property type="molecule type" value="Genomic_DNA"/>
</dbReference>